<proteinExistence type="predicted"/>
<dbReference type="Gramene" id="MELO3C021647.2.1">
    <property type="protein sequence ID" value="MELO3C021647.2.1"/>
    <property type="gene ID" value="MELO3C021647.2"/>
</dbReference>
<organism evidence="1">
    <name type="scientific">Cucumis melo</name>
    <name type="common">Muskmelon</name>
    <dbReference type="NCBI Taxonomy" id="3656"/>
    <lineage>
        <taxon>Eukaryota</taxon>
        <taxon>Viridiplantae</taxon>
        <taxon>Streptophyta</taxon>
        <taxon>Embryophyta</taxon>
        <taxon>Tracheophyta</taxon>
        <taxon>Spermatophyta</taxon>
        <taxon>Magnoliopsida</taxon>
        <taxon>eudicotyledons</taxon>
        <taxon>Gunneridae</taxon>
        <taxon>Pentapetalae</taxon>
        <taxon>rosids</taxon>
        <taxon>fabids</taxon>
        <taxon>Cucurbitales</taxon>
        <taxon>Cucurbitaceae</taxon>
        <taxon>Benincaseae</taxon>
        <taxon>Cucumis</taxon>
    </lineage>
</organism>
<dbReference type="AlphaFoldDB" id="A0A9I9DNR7"/>
<sequence length="75" mass="8672">MKTGKVDVGAVREKSNWRKNNKIMQRMRERKAKSFEGYAFHTQTFNKTFYIETLKSFGGNNKTQPSTKGLLGLKI</sequence>
<protein>
    <submittedName>
        <fullName evidence="1">Uncharacterized protein</fullName>
    </submittedName>
</protein>
<dbReference type="EnsemblPlants" id="MELO3C021647.2.1">
    <property type="protein sequence ID" value="MELO3C021647.2.1"/>
    <property type="gene ID" value="MELO3C021647.2"/>
</dbReference>
<accession>A0A9I9DNR7</accession>
<name>A0A9I9DNR7_CUCME</name>
<evidence type="ECO:0000313" key="1">
    <source>
        <dbReference type="EnsemblPlants" id="MELO3C021647.2.1"/>
    </source>
</evidence>
<reference evidence="1" key="1">
    <citation type="submission" date="2023-03" db="UniProtKB">
        <authorList>
            <consortium name="EnsemblPlants"/>
        </authorList>
    </citation>
    <scope>IDENTIFICATION</scope>
</reference>